<dbReference type="PANTHER" id="PTHR13914">
    <property type="entry name" value="PROLINE OXIDASE"/>
    <property type="match status" value="1"/>
</dbReference>
<feature type="region of interest" description="Disordered" evidence="6">
    <location>
        <begin position="26"/>
        <end position="67"/>
    </location>
</feature>
<proteinExistence type="inferred from homology"/>
<comment type="cofactor">
    <cofactor evidence="5">
        <name>FAD</name>
        <dbReference type="ChEBI" id="CHEBI:57692"/>
    </cofactor>
</comment>
<dbReference type="GO" id="GO:0071949">
    <property type="term" value="F:FAD binding"/>
    <property type="evidence" value="ECO:0007669"/>
    <property type="project" value="TreeGrafter"/>
</dbReference>
<accession>A0A2B7Y8C3</accession>
<protein>
    <recommendedName>
        <fullName evidence="2 5">Proline dehydrogenase</fullName>
        <ecNumber evidence="2 5">1.5.5.2</ecNumber>
    </recommendedName>
</protein>
<dbReference type="STRING" id="1447883.A0A2B7Y8C3"/>
<comment type="caution">
    <text evidence="8">The sequence shown here is derived from an EMBL/GenBank/DDBJ whole genome shotgun (WGS) entry which is preliminary data.</text>
</comment>
<keyword evidence="5" id="KW-0274">FAD</keyword>
<dbReference type="Gene3D" id="3.20.20.220">
    <property type="match status" value="1"/>
</dbReference>
<keyword evidence="4 5" id="KW-0642">Proline metabolism</keyword>
<dbReference type="SUPFAM" id="SSF51730">
    <property type="entry name" value="FAD-linked oxidoreductase"/>
    <property type="match status" value="1"/>
</dbReference>
<feature type="domain" description="Proline dehydrogenase" evidence="7">
    <location>
        <begin position="136"/>
        <end position="446"/>
    </location>
</feature>
<dbReference type="OrthoDB" id="5464at2759"/>
<dbReference type="GO" id="GO:0005739">
    <property type="term" value="C:mitochondrion"/>
    <property type="evidence" value="ECO:0007669"/>
    <property type="project" value="TreeGrafter"/>
</dbReference>
<evidence type="ECO:0000256" key="3">
    <source>
        <dbReference type="ARBA" id="ARBA00023002"/>
    </source>
</evidence>
<evidence type="ECO:0000256" key="1">
    <source>
        <dbReference type="ARBA" id="ARBA00005869"/>
    </source>
</evidence>
<dbReference type="EMBL" id="PDNA01000064">
    <property type="protein sequence ID" value="PGH17450.1"/>
    <property type="molecule type" value="Genomic_DNA"/>
</dbReference>
<evidence type="ECO:0000256" key="2">
    <source>
        <dbReference type="ARBA" id="ARBA00012695"/>
    </source>
</evidence>
<evidence type="ECO:0000313" key="9">
    <source>
        <dbReference type="Proteomes" id="UP000224634"/>
    </source>
</evidence>
<keyword evidence="9" id="KW-1185">Reference proteome</keyword>
<evidence type="ECO:0000256" key="4">
    <source>
        <dbReference type="ARBA" id="ARBA00023062"/>
    </source>
</evidence>
<dbReference type="InterPro" id="IPR015659">
    <property type="entry name" value="Proline_oxidase"/>
</dbReference>
<dbReference type="GO" id="GO:0010133">
    <property type="term" value="P:L-proline catabolic process to L-glutamate"/>
    <property type="evidence" value="ECO:0007669"/>
    <property type="project" value="TreeGrafter"/>
</dbReference>
<sequence length="470" mass="53091">MAKPFLARHTWRQLACRKTTTPIIRRRQGIHNVSKQPRRSMTGTTLNPRQEDSSSEPQEQEQLRHRRHGLGKLPLVPLLRSILMQTLMSQVYVVDTASALIKRNMKLLTGNTLFKCVGNKTFYAQFCAGETESEIQRTLANLRSLGYKGAILTYAKEVEETRTMHNSSVAQTQASHQAHVDEWLKGTLRTIQYTGAGGFVGIKYTGAGPECVRLLGSGSKPDGVIANALDQICATAEKHGARLLVDAEHHVQQKAIDSWTLELMKRCNRDGKLVVYNTYQMYLKESTAILDAHLQFAEENGFNLGIKLVRGAYIGSDPRQLIHDTKESTDNAYDTAARMLATRHVENPSCTKIGLVLATHNAESIKKMRDLRQQQLRSGLRLTDLVYAQLMGMADELSLSLTEKRSDLPEEDIQVVKYVVWGSMKECMMYLLRRAEENRDAVGRTREAQRALWQELWGRILPNNVSKTIR</sequence>
<evidence type="ECO:0000256" key="6">
    <source>
        <dbReference type="SAM" id="MobiDB-lite"/>
    </source>
</evidence>
<comment type="similarity">
    <text evidence="1 5">Belongs to the proline oxidase family.</text>
</comment>
<comment type="catalytic activity">
    <reaction evidence="5">
        <text>L-proline + a quinone = (S)-1-pyrroline-5-carboxylate + a quinol + H(+)</text>
        <dbReference type="Rhea" id="RHEA:23784"/>
        <dbReference type="ChEBI" id="CHEBI:15378"/>
        <dbReference type="ChEBI" id="CHEBI:17388"/>
        <dbReference type="ChEBI" id="CHEBI:24646"/>
        <dbReference type="ChEBI" id="CHEBI:60039"/>
        <dbReference type="ChEBI" id="CHEBI:132124"/>
        <dbReference type="EC" id="1.5.5.2"/>
    </reaction>
</comment>
<gene>
    <name evidence="8" type="ORF">AJ80_04820</name>
</gene>
<feature type="compositionally biased region" description="Polar residues" evidence="6">
    <location>
        <begin position="31"/>
        <end position="48"/>
    </location>
</feature>
<reference evidence="8 9" key="1">
    <citation type="submission" date="2017-10" db="EMBL/GenBank/DDBJ databases">
        <title>Comparative genomics in systemic dimorphic fungi from Ajellomycetaceae.</title>
        <authorList>
            <person name="Munoz J.F."/>
            <person name="Mcewen J.G."/>
            <person name="Clay O.K."/>
            <person name="Cuomo C.A."/>
        </authorList>
    </citation>
    <scope>NUCLEOTIDE SEQUENCE [LARGE SCALE GENOMIC DNA]</scope>
    <source>
        <strain evidence="8 9">UAMH7299</strain>
    </source>
</reference>
<organism evidence="8 9">
    <name type="scientific">Polytolypa hystricis (strain UAMH7299)</name>
    <dbReference type="NCBI Taxonomy" id="1447883"/>
    <lineage>
        <taxon>Eukaryota</taxon>
        <taxon>Fungi</taxon>
        <taxon>Dikarya</taxon>
        <taxon>Ascomycota</taxon>
        <taxon>Pezizomycotina</taxon>
        <taxon>Eurotiomycetes</taxon>
        <taxon>Eurotiomycetidae</taxon>
        <taxon>Onygenales</taxon>
        <taxon>Onygenales incertae sedis</taxon>
        <taxon>Polytolypa</taxon>
    </lineage>
</organism>
<name>A0A2B7Y8C3_POLH7</name>
<keyword evidence="5" id="KW-0285">Flavoprotein</keyword>
<evidence type="ECO:0000256" key="5">
    <source>
        <dbReference type="RuleBase" id="RU364054"/>
    </source>
</evidence>
<dbReference type="PANTHER" id="PTHR13914:SF0">
    <property type="entry name" value="PROLINE DEHYDROGENASE 1, MITOCHONDRIAL"/>
    <property type="match status" value="1"/>
</dbReference>
<dbReference type="Pfam" id="PF01619">
    <property type="entry name" value="Pro_dh"/>
    <property type="match status" value="1"/>
</dbReference>
<dbReference type="InterPro" id="IPR029041">
    <property type="entry name" value="FAD-linked_oxidoreductase-like"/>
</dbReference>
<dbReference type="Proteomes" id="UP000224634">
    <property type="component" value="Unassembled WGS sequence"/>
</dbReference>
<keyword evidence="3 5" id="KW-0560">Oxidoreductase</keyword>
<comment type="function">
    <text evidence="5">Converts proline to delta-1-pyrroline-5-carboxylate.</text>
</comment>
<dbReference type="EC" id="1.5.5.2" evidence="2 5"/>
<dbReference type="AlphaFoldDB" id="A0A2B7Y8C3"/>
<evidence type="ECO:0000259" key="7">
    <source>
        <dbReference type="Pfam" id="PF01619"/>
    </source>
</evidence>
<dbReference type="InterPro" id="IPR002872">
    <property type="entry name" value="Proline_DH_dom"/>
</dbReference>
<evidence type="ECO:0000313" key="8">
    <source>
        <dbReference type="EMBL" id="PGH17450.1"/>
    </source>
</evidence>
<dbReference type="GO" id="GO:0004657">
    <property type="term" value="F:proline dehydrogenase activity"/>
    <property type="evidence" value="ECO:0007669"/>
    <property type="project" value="UniProtKB-EC"/>
</dbReference>